<keyword evidence="2" id="KW-0732">Signal</keyword>
<protein>
    <recommendedName>
        <fullName evidence="5">DUF4178 domain-containing protein</fullName>
    </recommendedName>
</protein>
<keyword evidence="1" id="KW-1133">Transmembrane helix</keyword>
<evidence type="ECO:0000256" key="1">
    <source>
        <dbReference type="SAM" id="Phobius"/>
    </source>
</evidence>
<evidence type="ECO:0000256" key="2">
    <source>
        <dbReference type="SAM" id="SignalP"/>
    </source>
</evidence>
<feature type="transmembrane region" description="Helical" evidence="1">
    <location>
        <begin position="281"/>
        <end position="298"/>
    </location>
</feature>
<gene>
    <name evidence="3" type="ORF">I2H31_17210</name>
</gene>
<dbReference type="RefSeq" id="WP_196294288.1">
    <property type="nucleotide sequence ID" value="NZ_JADQDM010000009.1"/>
</dbReference>
<keyword evidence="4" id="KW-1185">Reference proteome</keyword>
<organism evidence="3 4">
    <name type="scientific">Hymenobacter ruricola</name>
    <dbReference type="NCBI Taxonomy" id="2791023"/>
    <lineage>
        <taxon>Bacteria</taxon>
        <taxon>Pseudomonadati</taxon>
        <taxon>Bacteroidota</taxon>
        <taxon>Cytophagia</taxon>
        <taxon>Cytophagales</taxon>
        <taxon>Hymenobacteraceae</taxon>
        <taxon>Hymenobacter</taxon>
    </lineage>
</organism>
<evidence type="ECO:0008006" key="5">
    <source>
        <dbReference type="Google" id="ProtNLM"/>
    </source>
</evidence>
<reference evidence="3 4" key="1">
    <citation type="submission" date="2020-11" db="EMBL/GenBank/DDBJ databases">
        <authorList>
            <person name="Kim M.K."/>
        </authorList>
    </citation>
    <scope>NUCLEOTIDE SEQUENCE [LARGE SCALE GENOMIC DNA]</scope>
    <source>
        <strain evidence="3 4">BT662</strain>
    </source>
</reference>
<feature type="transmembrane region" description="Helical" evidence="1">
    <location>
        <begin position="252"/>
        <end position="269"/>
    </location>
</feature>
<accession>A0ABS0I7V5</accession>
<proteinExistence type="predicted"/>
<name>A0ABS0I7V5_9BACT</name>
<feature type="signal peptide" evidence="2">
    <location>
        <begin position="1"/>
        <end position="22"/>
    </location>
</feature>
<comment type="caution">
    <text evidence="3">The sequence shown here is derived from an EMBL/GenBank/DDBJ whole genome shotgun (WGS) entry which is preliminary data.</text>
</comment>
<evidence type="ECO:0000313" key="4">
    <source>
        <dbReference type="Proteomes" id="UP000618931"/>
    </source>
</evidence>
<dbReference type="Proteomes" id="UP000618931">
    <property type="component" value="Unassembled WGS sequence"/>
</dbReference>
<dbReference type="EMBL" id="JADQDM010000009">
    <property type="protein sequence ID" value="MBF9222846.1"/>
    <property type="molecule type" value="Genomic_DNA"/>
</dbReference>
<keyword evidence="1" id="KW-0472">Membrane</keyword>
<keyword evidence="1" id="KW-0812">Transmembrane</keyword>
<evidence type="ECO:0000313" key="3">
    <source>
        <dbReference type="EMBL" id="MBF9222846.1"/>
    </source>
</evidence>
<sequence>MRILVLFPVALLVMLSGHRVQAQDDVPVQLGAPPAMPEPAWPRPTSALPVTTPVAPPDSTRRAVTATPIPAPVYAPTPAGQLPGTNTATPYLRVGLKNGMLYSATHVKKENSRFGHSYLLLDGGQKFELSEVGFYEDETGHYVRTILPNSSREAVLRREKTGRLSLYSMSHSRFGSGASSFDDVGYSFWTSETSYEGLSSYSYSGYSDVKTEYFSKNNGLVQKITTNNLIAATLDNAEAQKLLLQSRRNQRIVLGSYVVGGGLLVVGLFQSLRLGVAQTSPLVYAAIPILIIPVVLQSKNASNQRQVIALYNSMR</sequence>
<feature type="chain" id="PRO_5046226839" description="DUF4178 domain-containing protein" evidence="2">
    <location>
        <begin position="23"/>
        <end position="315"/>
    </location>
</feature>